<reference evidence="3" key="1">
    <citation type="journal article" date="2019" name="Int. J. Syst. Evol. Microbiol.">
        <title>The Global Catalogue of Microorganisms (GCM) 10K type strain sequencing project: providing services to taxonomists for standard genome sequencing and annotation.</title>
        <authorList>
            <consortium name="The Broad Institute Genomics Platform"/>
            <consortium name="The Broad Institute Genome Sequencing Center for Infectious Disease"/>
            <person name="Wu L."/>
            <person name="Ma J."/>
        </authorList>
    </citation>
    <scope>NUCLEOTIDE SEQUENCE [LARGE SCALE GENOMIC DNA]</scope>
    <source>
        <strain evidence="3">JCM 17924</strain>
    </source>
</reference>
<comment type="caution">
    <text evidence="2">The sequence shown here is derived from an EMBL/GenBank/DDBJ whole genome shotgun (WGS) entry which is preliminary data.</text>
</comment>
<evidence type="ECO:0000259" key="1">
    <source>
        <dbReference type="Pfam" id="PF05368"/>
    </source>
</evidence>
<dbReference type="InterPro" id="IPR008030">
    <property type="entry name" value="NmrA-like"/>
</dbReference>
<dbReference type="InterPro" id="IPR036291">
    <property type="entry name" value="NAD(P)-bd_dom_sf"/>
</dbReference>
<dbReference type="InterPro" id="IPR052718">
    <property type="entry name" value="NmrA-type_oxidoreductase"/>
</dbReference>
<name>A0ABP8JDQ1_9BACT</name>
<sequence length="286" mass="31183">MILITGATGHLGSATLDFLLQKRPAAQVAALVRDEHKAVDLKAKGVELRVGSYDDPAWLDRAMQGVEKVLLIAGTDEERRVQQHQNVIDAAQKAGVRWVGYTSRTLKDRATMANQLMEGHFQTEDYLKSSGLAYSLFRNVLYLDAVPQFVGPQVWDKGIYLPAGQGRVPFALRREMGEALATVLAAAQPARPLYTLTGSESYGFADVAAALSDLSGKPVAYTAAEVPAFAQQLQGRGLPETVVERIIGFLTDIKNGQEDQVSPDLEYLLGRKPTGLRAGLKELYKL</sequence>
<dbReference type="CDD" id="cd05269">
    <property type="entry name" value="TMR_SDR_a"/>
    <property type="match status" value="1"/>
</dbReference>
<evidence type="ECO:0000313" key="2">
    <source>
        <dbReference type="EMBL" id="GAA4389136.1"/>
    </source>
</evidence>
<dbReference type="SUPFAM" id="SSF51735">
    <property type="entry name" value="NAD(P)-binding Rossmann-fold domains"/>
    <property type="match status" value="1"/>
</dbReference>
<organism evidence="2 3">
    <name type="scientific">Hymenobacter koreensis</name>
    <dbReference type="NCBI Taxonomy" id="1084523"/>
    <lineage>
        <taxon>Bacteria</taxon>
        <taxon>Pseudomonadati</taxon>
        <taxon>Bacteroidota</taxon>
        <taxon>Cytophagia</taxon>
        <taxon>Cytophagales</taxon>
        <taxon>Hymenobacteraceae</taxon>
        <taxon>Hymenobacter</taxon>
    </lineage>
</organism>
<dbReference type="EMBL" id="BAABHA010000013">
    <property type="protein sequence ID" value="GAA4389136.1"/>
    <property type="molecule type" value="Genomic_DNA"/>
</dbReference>
<accession>A0ABP8JDQ1</accession>
<dbReference type="Gene3D" id="3.90.25.10">
    <property type="entry name" value="UDP-galactose 4-epimerase, domain 1"/>
    <property type="match status" value="1"/>
</dbReference>
<dbReference type="Gene3D" id="3.40.50.720">
    <property type="entry name" value="NAD(P)-binding Rossmann-like Domain"/>
    <property type="match status" value="1"/>
</dbReference>
<dbReference type="PANTHER" id="PTHR47129">
    <property type="entry name" value="QUINONE OXIDOREDUCTASE 2"/>
    <property type="match status" value="1"/>
</dbReference>
<evidence type="ECO:0000313" key="3">
    <source>
        <dbReference type="Proteomes" id="UP001500454"/>
    </source>
</evidence>
<protein>
    <submittedName>
        <fullName evidence="2">SDR family oxidoreductase</fullName>
    </submittedName>
</protein>
<dbReference type="RefSeq" id="WP_345226647.1">
    <property type="nucleotide sequence ID" value="NZ_BAABHA010000013.1"/>
</dbReference>
<dbReference type="Pfam" id="PF05368">
    <property type="entry name" value="NmrA"/>
    <property type="match status" value="1"/>
</dbReference>
<proteinExistence type="predicted"/>
<keyword evidence="3" id="KW-1185">Reference proteome</keyword>
<dbReference type="Proteomes" id="UP001500454">
    <property type="component" value="Unassembled WGS sequence"/>
</dbReference>
<dbReference type="PANTHER" id="PTHR47129:SF1">
    <property type="entry name" value="NMRA-LIKE DOMAIN-CONTAINING PROTEIN"/>
    <property type="match status" value="1"/>
</dbReference>
<feature type="domain" description="NmrA-like" evidence="1">
    <location>
        <begin position="2"/>
        <end position="248"/>
    </location>
</feature>
<gene>
    <name evidence="2" type="ORF">GCM10023186_36230</name>
</gene>